<keyword evidence="4" id="KW-0611">Plant defense</keyword>
<dbReference type="InterPro" id="IPR032675">
    <property type="entry name" value="LRR_dom_sf"/>
</dbReference>
<keyword evidence="1" id="KW-0433">Leucine-rich repeat</keyword>
<organism evidence="8 9">
    <name type="scientific">Arabis alpina</name>
    <name type="common">Alpine rock-cress</name>
    <dbReference type="NCBI Taxonomy" id="50452"/>
    <lineage>
        <taxon>Eukaryota</taxon>
        <taxon>Viridiplantae</taxon>
        <taxon>Streptophyta</taxon>
        <taxon>Embryophyta</taxon>
        <taxon>Tracheophyta</taxon>
        <taxon>Spermatophyta</taxon>
        <taxon>Magnoliopsida</taxon>
        <taxon>eudicotyledons</taxon>
        <taxon>Gunneridae</taxon>
        <taxon>Pentapetalae</taxon>
        <taxon>rosids</taxon>
        <taxon>malvids</taxon>
        <taxon>Brassicales</taxon>
        <taxon>Brassicaceae</taxon>
        <taxon>Arabideae</taxon>
        <taxon>Arabis</taxon>
    </lineage>
</organism>
<evidence type="ECO:0000256" key="3">
    <source>
        <dbReference type="ARBA" id="ARBA00022801"/>
    </source>
</evidence>
<reference evidence="9" key="1">
    <citation type="journal article" date="2015" name="Nat. Plants">
        <title>Genome expansion of Arabis alpina linked with retrotransposition and reduced symmetric DNA methylation.</title>
        <authorList>
            <person name="Willing E.M."/>
            <person name="Rawat V."/>
            <person name="Mandakova T."/>
            <person name="Maumus F."/>
            <person name="James G.V."/>
            <person name="Nordstroem K.J."/>
            <person name="Becker C."/>
            <person name="Warthmann N."/>
            <person name="Chica C."/>
            <person name="Szarzynska B."/>
            <person name="Zytnicki M."/>
            <person name="Albani M.C."/>
            <person name="Kiefer C."/>
            <person name="Bergonzi S."/>
            <person name="Castaings L."/>
            <person name="Mateos J.L."/>
            <person name="Berns M.C."/>
            <person name="Bujdoso N."/>
            <person name="Piofczyk T."/>
            <person name="de Lorenzo L."/>
            <person name="Barrero-Sicilia C."/>
            <person name="Mateos I."/>
            <person name="Piednoel M."/>
            <person name="Hagmann J."/>
            <person name="Chen-Min-Tao R."/>
            <person name="Iglesias-Fernandez R."/>
            <person name="Schuster S.C."/>
            <person name="Alonso-Blanco C."/>
            <person name="Roudier F."/>
            <person name="Carbonero P."/>
            <person name="Paz-Ares J."/>
            <person name="Davis S.J."/>
            <person name="Pecinka A."/>
            <person name="Quesneville H."/>
            <person name="Colot V."/>
            <person name="Lysak M.A."/>
            <person name="Weigel D."/>
            <person name="Coupland G."/>
            <person name="Schneeberger K."/>
        </authorList>
    </citation>
    <scope>NUCLEOTIDE SEQUENCE [LARGE SCALE GENOMIC DNA]</scope>
    <source>
        <strain evidence="9">cv. Pajares</strain>
    </source>
</reference>
<dbReference type="PRINTS" id="PR00364">
    <property type="entry name" value="DISEASERSIST"/>
</dbReference>
<dbReference type="PANTHER" id="PTHR11017:SF366">
    <property type="entry name" value="ADP-RIBOSYL CYCLASE_CYCLIC ADP-RIBOSE HYDROLASE"/>
    <property type="match status" value="1"/>
</dbReference>
<keyword evidence="9" id="KW-1185">Reference proteome</keyword>
<dbReference type="Gene3D" id="3.80.10.10">
    <property type="entry name" value="Ribonuclease Inhibitor"/>
    <property type="match status" value="4"/>
</dbReference>
<dbReference type="GO" id="GO:0006952">
    <property type="term" value="P:defense response"/>
    <property type="evidence" value="ECO:0007669"/>
    <property type="project" value="UniProtKB-KW"/>
</dbReference>
<dbReference type="InterPro" id="IPR002182">
    <property type="entry name" value="NB-ARC"/>
</dbReference>
<dbReference type="PROSITE" id="PS50104">
    <property type="entry name" value="TIR"/>
    <property type="match status" value="1"/>
</dbReference>
<dbReference type="InterPro" id="IPR001611">
    <property type="entry name" value="Leu-rich_rpt"/>
</dbReference>
<dbReference type="InterPro" id="IPR027417">
    <property type="entry name" value="P-loop_NTPase"/>
</dbReference>
<keyword evidence="5" id="KW-0520">NAD</keyword>
<evidence type="ECO:0000256" key="4">
    <source>
        <dbReference type="ARBA" id="ARBA00022821"/>
    </source>
</evidence>
<gene>
    <name evidence="8" type="ordered locus">AALP_Aa7g046500</name>
</gene>
<dbReference type="EMBL" id="CM002875">
    <property type="protein sequence ID" value="KFK28779.1"/>
    <property type="molecule type" value="Genomic_DNA"/>
</dbReference>
<protein>
    <recommendedName>
        <fullName evidence="7">TIR domain-containing protein</fullName>
    </recommendedName>
</protein>
<name>A0A087GFX7_ARAAL</name>
<dbReference type="GO" id="GO:0007165">
    <property type="term" value="P:signal transduction"/>
    <property type="evidence" value="ECO:0007669"/>
    <property type="project" value="InterPro"/>
</dbReference>
<dbReference type="SUPFAM" id="SSF52058">
    <property type="entry name" value="L domain-like"/>
    <property type="match status" value="2"/>
</dbReference>
<feature type="domain" description="TIR" evidence="7">
    <location>
        <begin position="50"/>
        <end position="214"/>
    </location>
</feature>
<dbReference type="Pfam" id="PF00560">
    <property type="entry name" value="LRR_1"/>
    <property type="match status" value="3"/>
</dbReference>
<dbReference type="FunFam" id="3.40.50.10140:FF:000007">
    <property type="entry name" value="Disease resistance protein (TIR-NBS-LRR class)"/>
    <property type="match status" value="1"/>
</dbReference>
<dbReference type="SUPFAM" id="SSF52200">
    <property type="entry name" value="Toll/Interleukin receptor TIR domain"/>
    <property type="match status" value="1"/>
</dbReference>
<dbReference type="InterPro" id="IPR003593">
    <property type="entry name" value="AAA+_ATPase"/>
</dbReference>
<dbReference type="eggNOG" id="ENOG502QQJE">
    <property type="taxonomic scope" value="Eukaryota"/>
</dbReference>
<dbReference type="Proteomes" id="UP000029120">
    <property type="component" value="Chromosome 7"/>
</dbReference>
<dbReference type="InterPro" id="IPR011713">
    <property type="entry name" value="Leu-rich_rpt_3"/>
</dbReference>
<dbReference type="Pfam" id="PF00931">
    <property type="entry name" value="NB-ARC"/>
    <property type="match status" value="1"/>
</dbReference>
<dbReference type="SUPFAM" id="SSF52540">
    <property type="entry name" value="P-loop containing nucleoside triphosphate hydrolases"/>
    <property type="match status" value="1"/>
</dbReference>
<dbReference type="OrthoDB" id="1108006at2759"/>
<evidence type="ECO:0000256" key="1">
    <source>
        <dbReference type="ARBA" id="ARBA00022614"/>
    </source>
</evidence>
<evidence type="ECO:0000259" key="7">
    <source>
        <dbReference type="PROSITE" id="PS50104"/>
    </source>
</evidence>
<proteinExistence type="predicted"/>
<dbReference type="GO" id="GO:0016787">
    <property type="term" value="F:hydrolase activity"/>
    <property type="evidence" value="ECO:0007669"/>
    <property type="project" value="UniProtKB-KW"/>
</dbReference>
<dbReference type="SMART" id="SM00255">
    <property type="entry name" value="TIR"/>
    <property type="match status" value="1"/>
</dbReference>
<dbReference type="OMA" id="KLWGMTS"/>
<evidence type="ECO:0000256" key="2">
    <source>
        <dbReference type="ARBA" id="ARBA00022737"/>
    </source>
</evidence>
<dbReference type="SMART" id="SM00382">
    <property type="entry name" value="AAA"/>
    <property type="match status" value="1"/>
</dbReference>
<evidence type="ECO:0000256" key="5">
    <source>
        <dbReference type="ARBA" id="ARBA00023027"/>
    </source>
</evidence>
<dbReference type="FunFam" id="3.40.50.300:FF:001002">
    <property type="entry name" value="Disease resistance protein (TIR-NBS-LRR class)"/>
    <property type="match status" value="1"/>
</dbReference>
<dbReference type="Pfam" id="PF07725">
    <property type="entry name" value="LRR_3"/>
    <property type="match status" value="1"/>
</dbReference>
<dbReference type="Gramene" id="KFK28779">
    <property type="protein sequence ID" value="KFK28779"/>
    <property type="gene ID" value="AALP_AA7G046500"/>
</dbReference>
<dbReference type="InterPro" id="IPR000157">
    <property type="entry name" value="TIR_dom"/>
</dbReference>
<dbReference type="GO" id="GO:0043531">
    <property type="term" value="F:ADP binding"/>
    <property type="evidence" value="ECO:0007669"/>
    <property type="project" value="InterPro"/>
</dbReference>
<evidence type="ECO:0000313" key="8">
    <source>
        <dbReference type="EMBL" id="KFK28779.1"/>
    </source>
</evidence>
<keyword evidence="2" id="KW-0677">Repeat</keyword>
<accession>A0A087GFX7</accession>
<dbReference type="AlphaFoldDB" id="A0A087GFX7"/>
<dbReference type="Pfam" id="PF01582">
    <property type="entry name" value="TIR"/>
    <property type="match status" value="1"/>
</dbReference>
<keyword evidence="3" id="KW-0378">Hydrolase</keyword>
<dbReference type="Gene3D" id="3.40.50.10140">
    <property type="entry name" value="Toll/interleukin-1 receptor homology (TIR) domain"/>
    <property type="match status" value="1"/>
</dbReference>
<dbReference type="Gene3D" id="3.40.50.300">
    <property type="entry name" value="P-loop containing nucleotide triphosphate hydrolases"/>
    <property type="match status" value="1"/>
</dbReference>
<evidence type="ECO:0000256" key="6">
    <source>
        <dbReference type="SAM" id="MobiDB-lite"/>
    </source>
</evidence>
<sequence>MDSSFFFTILAAAIGLFLTFRKFRSHQQNKENSSSSSSSPPPPPSSSHNWTYHVFPSFRGEDVRKDFLSHIQKEFGRKGITPFIDNDIKRGESIGPDLIKAIRGSKIAVVLVSKNYASSKWCLDELVEIMKCREEVGQTVMAIFYKVDPSHVKKLTRNFGKVFRKTCAGNSKKDIERWRQALVKVATIAGYDSSNWDNEAAMIEKIATDVSNELINFVPSSDFDGFVGMRAHMENMNLFLRLDSNEVKMIGIWGPSGIGKSTIARVLYSTYSHQFQLSVFMENIKRHHQNIRGYDEYSSKLHLQKEFLSHIINHEDIKIHHLGVAQDMLKDKRVLVVLDDVDQSVQLDAMAKEVGWFGSGSRIIITTQDKKLLNAHGISHIYERQFLVDARDICKVLNTDTVSRGSVIGAIINFSEIEDELDICDMALESMSCIQFLRLNDGKYYQNSYLPQKYNLPRRVRLLDWKWFPKTCLPSNFNLEFLVELKMQHSKLVKLWGGTKTIRNLKWMDLSHSYNLRELPDLSTANNLRELDLSGCSNLVELPSSIGIAINLRKLLLLNCSSLIVIPSSIGSAINLEELNLHGCSALVELPSSIENAIMLKQLDLGDCSSLVELPSFIGNVTRLEDLNLRGFSSLVELPYFIGNDIKLKRLNLSGWSSLVELPSTIGKITSLEDLDLSGCSRLVKLSYCIGSITNLRKLNLSGCSRLAELQSSIGNSTNLEELNLTDCSNLVELPSSIGNATNLEILNLSGCSKLVKLPSSMGNVTGLGKLDLSGCSSLAELPSSIGNITRLWKLDLNGCSSLVKLPSSIGNLHKLSRLRLKGCSKLEAFPFNMESLVELDITDCSLLKEFPEISTSIELRMEEIPPWSYLDLQMSPWIKELSQLYRLEIKGCTKLVSLPQLPDSLRSLDAENCESLESLHCSFHNNKFSRLEFANCFKLNREARDLIISKVPTCDRVYLPGEKVSTHFTYRATGNSLSMKLNGIDTHFATHLSFKACVLLVNKGDVEVVDWSRMRDRNALKLTLPKKHRSVESLQVYILVSIDTRRVTIDTNSRQRRKSRLIRNDDNINLIERRKLQRMVFEDAQHSPSKAKDGIQ</sequence>
<feature type="region of interest" description="Disordered" evidence="6">
    <location>
        <begin position="28"/>
        <end position="47"/>
    </location>
</feature>
<dbReference type="InterPro" id="IPR044974">
    <property type="entry name" value="Disease_R_plants"/>
</dbReference>
<dbReference type="InterPro" id="IPR035897">
    <property type="entry name" value="Toll_tir_struct_dom_sf"/>
</dbReference>
<evidence type="ECO:0000313" key="9">
    <source>
        <dbReference type="Proteomes" id="UP000029120"/>
    </source>
</evidence>
<dbReference type="PANTHER" id="PTHR11017">
    <property type="entry name" value="LEUCINE-RICH REPEAT-CONTAINING PROTEIN"/>
    <property type="match status" value="1"/>
</dbReference>